<protein>
    <submittedName>
        <fullName evidence="1">Ricin B-like lectins domain-containing protein</fullName>
    </submittedName>
</protein>
<accession>A0ACB7VT92</accession>
<feature type="non-terminal residue" evidence="1">
    <location>
        <position position="1"/>
    </location>
</feature>
<proteinExistence type="predicted"/>
<name>A0ACB7VT92_DIOAL</name>
<evidence type="ECO:0000313" key="2">
    <source>
        <dbReference type="Proteomes" id="UP000827976"/>
    </source>
</evidence>
<organism evidence="1 2">
    <name type="scientific">Dioscorea alata</name>
    <name type="common">Purple yam</name>
    <dbReference type="NCBI Taxonomy" id="55571"/>
    <lineage>
        <taxon>Eukaryota</taxon>
        <taxon>Viridiplantae</taxon>
        <taxon>Streptophyta</taxon>
        <taxon>Embryophyta</taxon>
        <taxon>Tracheophyta</taxon>
        <taxon>Spermatophyta</taxon>
        <taxon>Magnoliopsida</taxon>
        <taxon>Liliopsida</taxon>
        <taxon>Dioscoreales</taxon>
        <taxon>Dioscoreaceae</taxon>
        <taxon>Dioscorea</taxon>
    </lineage>
</organism>
<keyword evidence="2" id="KW-1185">Reference proteome</keyword>
<dbReference type="EMBL" id="CM037017">
    <property type="protein sequence ID" value="KAH7677590.1"/>
    <property type="molecule type" value="Genomic_DNA"/>
</dbReference>
<dbReference type="Proteomes" id="UP000827976">
    <property type="component" value="Chromosome 7"/>
</dbReference>
<comment type="caution">
    <text evidence="1">The sequence shown here is derived from an EMBL/GenBank/DDBJ whole genome shotgun (WGS) entry which is preliminary data.</text>
</comment>
<feature type="non-terminal residue" evidence="1">
    <location>
        <position position="220"/>
    </location>
</feature>
<gene>
    <name evidence="1" type="ORF">IHE45_07G094200</name>
</gene>
<sequence length="220" mass="25191">YEENPKPNPPHAYESNPKAINNEYTPSPPSFYQPGFVYGSPPLYLYQRPPSHAYHCSHDNYNSIASLLSQPSVRVYTKADENYSLSIRDGQVVLVPANSSDKYQHWIKDMKYSTKVKDKEGYPAFALVNKITGEAIKHSVGATQPVRLVTYNPEYMDDSVLWAESNDTGEGFHCIRMVNNIHLNFDAFHGVDHGDVHDGTIVVLWEWLQKKNQRWKITPY</sequence>
<reference evidence="2" key="1">
    <citation type="journal article" date="2022" name="Nat. Commun.">
        <title>Chromosome evolution and the genetic basis of agronomically important traits in greater yam.</title>
        <authorList>
            <person name="Bredeson J.V."/>
            <person name="Lyons J.B."/>
            <person name="Oniyinde I.O."/>
            <person name="Okereke N.R."/>
            <person name="Kolade O."/>
            <person name="Nnabue I."/>
            <person name="Nwadili C.O."/>
            <person name="Hribova E."/>
            <person name="Parker M."/>
            <person name="Nwogha J."/>
            <person name="Shu S."/>
            <person name="Carlson J."/>
            <person name="Kariba R."/>
            <person name="Muthemba S."/>
            <person name="Knop K."/>
            <person name="Barton G.J."/>
            <person name="Sherwood A.V."/>
            <person name="Lopez-Montes A."/>
            <person name="Asiedu R."/>
            <person name="Jamnadass R."/>
            <person name="Muchugi A."/>
            <person name="Goodstein D."/>
            <person name="Egesi C.N."/>
            <person name="Featherston J."/>
            <person name="Asfaw A."/>
            <person name="Simpson G.G."/>
            <person name="Dolezel J."/>
            <person name="Hendre P.S."/>
            <person name="Van Deynze A."/>
            <person name="Kumar P.L."/>
            <person name="Obidiegwu J.E."/>
            <person name="Bhattacharjee R."/>
            <person name="Rokhsar D.S."/>
        </authorList>
    </citation>
    <scope>NUCLEOTIDE SEQUENCE [LARGE SCALE GENOMIC DNA]</scope>
    <source>
        <strain evidence="2">cv. TDa95/00328</strain>
    </source>
</reference>
<evidence type="ECO:0000313" key="1">
    <source>
        <dbReference type="EMBL" id="KAH7677590.1"/>
    </source>
</evidence>